<dbReference type="Gene3D" id="2.10.25.10">
    <property type="entry name" value="Laminin"/>
    <property type="match status" value="2"/>
</dbReference>
<dbReference type="RefSeq" id="XP_072608392.1">
    <property type="nucleotide sequence ID" value="XM_072752291.1"/>
</dbReference>
<sequence>MDPCTGGNGYAHICQSENGVARCVCRPGDQLSEDKKACGGFELEIVNCCEENNCSCSHYCERVLGAGGGHCSCNQRHQLDSDEKTCIDLDECESGERCCAQLCVVVDCLGSYEALDDGKLEEEREN</sequence>
<name>A0ABM5A0U1_VULVU</name>
<dbReference type="GeneID" id="112926656"/>
<accession>A0ABM5A0U1</accession>
<protein>
    <submittedName>
        <fullName evidence="2">Thrombomodulin-like isoform X4</fullName>
    </submittedName>
</protein>
<evidence type="ECO:0000313" key="1">
    <source>
        <dbReference type="Proteomes" id="UP001652641"/>
    </source>
</evidence>
<keyword evidence="1" id="KW-1185">Reference proteome</keyword>
<reference evidence="2" key="1">
    <citation type="submission" date="2025-08" db="UniProtKB">
        <authorList>
            <consortium name="RefSeq"/>
        </authorList>
    </citation>
    <scope>IDENTIFICATION</scope>
    <source>
        <tissue evidence="2">Cell line</tissue>
    </source>
</reference>
<dbReference type="Proteomes" id="UP001652641">
    <property type="component" value="Chromosome 3"/>
</dbReference>
<proteinExistence type="predicted"/>
<evidence type="ECO:0000313" key="2">
    <source>
        <dbReference type="RefSeq" id="XP_072608392.1"/>
    </source>
</evidence>
<dbReference type="SUPFAM" id="SSF57196">
    <property type="entry name" value="EGF/Laminin"/>
    <property type="match status" value="1"/>
</dbReference>
<gene>
    <name evidence="2" type="primary">LOC112926656</name>
</gene>
<organism evidence="1 2">
    <name type="scientific">Vulpes vulpes</name>
    <name type="common">Red fox</name>
    <dbReference type="NCBI Taxonomy" id="9627"/>
    <lineage>
        <taxon>Eukaryota</taxon>
        <taxon>Metazoa</taxon>
        <taxon>Chordata</taxon>
        <taxon>Craniata</taxon>
        <taxon>Vertebrata</taxon>
        <taxon>Euteleostomi</taxon>
        <taxon>Mammalia</taxon>
        <taxon>Eutheria</taxon>
        <taxon>Laurasiatheria</taxon>
        <taxon>Carnivora</taxon>
        <taxon>Caniformia</taxon>
        <taxon>Canidae</taxon>
        <taxon>Vulpes</taxon>
    </lineage>
</organism>